<feature type="domain" description="Histidine kinase" evidence="14">
    <location>
        <begin position="92"/>
        <end position="310"/>
    </location>
</feature>
<keyword evidence="9" id="KW-0067">ATP-binding</keyword>
<keyword evidence="7" id="KW-0547">Nucleotide-binding</keyword>
<keyword evidence="10 13" id="KW-1133">Transmembrane helix</keyword>
<organism evidence="15 16">
    <name type="scientific">Clostridium manihotivorum</name>
    <dbReference type="NCBI Taxonomy" id="2320868"/>
    <lineage>
        <taxon>Bacteria</taxon>
        <taxon>Bacillati</taxon>
        <taxon>Bacillota</taxon>
        <taxon>Clostridia</taxon>
        <taxon>Eubacteriales</taxon>
        <taxon>Clostridiaceae</taxon>
        <taxon>Clostridium</taxon>
    </lineage>
</organism>
<evidence type="ECO:0000256" key="3">
    <source>
        <dbReference type="ARBA" id="ARBA00012438"/>
    </source>
</evidence>
<dbReference type="SUPFAM" id="SSF47384">
    <property type="entry name" value="Homodimeric domain of signal transducing histidine kinase"/>
    <property type="match status" value="1"/>
</dbReference>
<dbReference type="PRINTS" id="PR00344">
    <property type="entry name" value="BCTRLSENSOR"/>
</dbReference>
<keyword evidence="16" id="KW-1185">Reference proteome</keyword>
<evidence type="ECO:0000313" key="15">
    <source>
        <dbReference type="EMBL" id="QAA30302.1"/>
    </source>
</evidence>
<evidence type="ECO:0000256" key="11">
    <source>
        <dbReference type="ARBA" id="ARBA00023012"/>
    </source>
</evidence>
<proteinExistence type="predicted"/>
<dbReference type="AlphaFoldDB" id="A0A3R5UCZ3"/>
<dbReference type="InterPro" id="IPR003661">
    <property type="entry name" value="HisK_dim/P_dom"/>
</dbReference>
<dbReference type="CDD" id="cd00082">
    <property type="entry name" value="HisKA"/>
    <property type="match status" value="1"/>
</dbReference>
<comment type="catalytic activity">
    <reaction evidence="1">
        <text>ATP + protein L-histidine = ADP + protein N-phospho-L-histidine.</text>
        <dbReference type="EC" id="2.7.13.3"/>
    </reaction>
</comment>
<dbReference type="SUPFAM" id="SSF55874">
    <property type="entry name" value="ATPase domain of HSP90 chaperone/DNA topoisomerase II/histidine kinase"/>
    <property type="match status" value="1"/>
</dbReference>
<evidence type="ECO:0000256" key="4">
    <source>
        <dbReference type="ARBA" id="ARBA00022553"/>
    </source>
</evidence>
<comment type="subcellular location">
    <subcellularLocation>
        <location evidence="2">Membrane</location>
    </subcellularLocation>
</comment>
<evidence type="ECO:0000256" key="6">
    <source>
        <dbReference type="ARBA" id="ARBA00022692"/>
    </source>
</evidence>
<dbReference type="Gene3D" id="3.30.565.10">
    <property type="entry name" value="Histidine kinase-like ATPase, C-terminal domain"/>
    <property type="match status" value="1"/>
</dbReference>
<dbReference type="PANTHER" id="PTHR45453:SF1">
    <property type="entry name" value="PHOSPHATE REGULON SENSOR PROTEIN PHOR"/>
    <property type="match status" value="1"/>
</dbReference>
<dbReference type="GO" id="GO:0005524">
    <property type="term" value="F:ATP binding"/>
    <property type="evidence" value="ECO:0007669"/>
    <property type="project" value="UniProtKB-KW"/>
</dbReference>
<dbReference type="OrthoDB" id="335833at2"/>
<sequence length="311" mass="35726">MIRILLSIIVILIIIVCYLISKIIENKKKLSYISSICDKVSSGNVNLRLRLSNTTHEERLLCNSINNMLNEFHGLQVSELESKESMKKMLSNISHDLRTPLTVMLGYIDQINYNENLPELDKKNYLLKLGNKTNEVINLINEFFSLSKLESGDKEILLSNINISETIREVILNFYDILTEKDLSTEIVIPDKDIYCLANKEALTRILENLITNSLKYGSDGTSIGIKVYEEENLVWIEQWDNGKGIDLSDKDKIFQRLYTVEDSRNKDYSGSGLGLTIVKALVQKMNSDIFVESLPYKKTTFKFYLNKETK</sequence>
<protein>
    <recommendedName>
        <fullName evidence="3">histidine kinase</fullName>
        <ecNumber evidence="3">2.7.13.3</ecNumber>
    </recommendedName>
</protein>
<dbReference type="PANTHER" id="PTHR45453">
    <property type="entry name" value="PHOSPHATE REGULON SENSOR PROTEIN PHOR"/>
    <property type="match status" value="1"/>
</dbReference>
<accession>A0A3R5UCZ3</accession>
<dbReference type="InterPro" id="IPR036890">
    <property type="entry name" value="HATPase_C_sf"/>
</dbReference>
<dbReference type="InterPro" id="IPR004358">
    <property type="entry name" value="Sig_transdc_His_kin-like_C"/>
</dbReference>
<evidence type="ECO:0000256" key="10">
    <source>
        <dbReference type="ARBA" id="ARBA00022989"/>
    </source>
</evidence>
<dbReference type="RefSeq" id="WP_128210753.1">
    <property type="nucleotide sequence ID" value="NZ_CP025746.1"/>
</dbReference>
<dbReference type="InterPro" id="IPR036097">
    <property type="entry name" value="HisK_dim/P_sf"/>
</dbReference>
<evidence type="ECO:0000256" key="9">
    <source>
        <dbReference type="ARBA" id="ARBA00022840"/>
    </source>
</evidence>
<evidence type="ECO:0000256" key="2">
    <source>
        <dbReference type="ARBA" id="ARBA00004370"/>
    </source>
</evidence>
<keyword evidence="8 15" id="KW-0418">Kinase</keyword>
<reference evidence="15 16" key="1">
    <citation type="submission" date="2018-01" db="EMBL/GenBank/DDBJ databases">
        <title>Genome Sequencing and Assembly of Anaerobacter polyendosporus strain CT4.</title>
        <authorList>
            <person name="Tachaapaikoon C."/>
            <person name="Sutheeworapong S."/>
            <person name="Jenjaroenpun P."/>
            <person name="Wongsurawat T."/>
            <person name="Nookeaw I."/>
            <person name="Cheawchanlertfa P."/>
            <person name="Kosugi A."/>
            <person name="Cheevadhanarak S."/>
            <person name="Ratanakhanokchai K."/>
        </authorList>
    </citation>
    <scope>NUCLEOTIDE SEQUENCE [LARGE SCALE GENOMIC DNA]</scope>
    <source>
        <strain evidence="15 16">CT4</strain>
    </source>
</reference>
<keyword evidence="5" id="KW-0808">Transferase</keyword>
<dbReference type="InterPro" id="IPR050351">
    <property type="entry name" value="BphY/WalK/GraS-like"/>
</dbReference>
<dbReference type="Pfam" id="PF02518">
    <property type="entry name" value="HATPase_c"/>
    <property type="match status" value="1"/>
</dbReference>
<dbReference type="EMBL" id="CP025746">
    <property type="protein sequence ID" value="QAA30302.1"/>
    <property type="molecule type" value="Genomic_DNA"/>
</dbReference>
<gene>
    <name evidence="15" type="ORF">C1I91_00600</name>
</gene>
<dbReference type="GO" id="GO:0004721">
    <property type="term" value="F:phosphoprotein phosphatase activity"/>
    <property type="evidence" value="ECO:0007669"/>
    <property type="project" value="TreeGrafter"/>
</dbReference>
<dbReference type="GO" id="GO:0005886">
    <property type="term" value="C:plasma membrane"/>
    <property type="evidence" value="ECO:0007669"/>
    <property type="project" value="TreeGrafter"/>
</dbReference>
<evidence type="ECO:0000259" key="14">
    <source>
        <dbReference type="PROSITE" id="PS50109"/>
    </source>
</evidence>
<evidence type="ECO:0000256" key="12">
    <source>
        <dbReference type="ARBA" id="ARBA00023136"/>
    </source>
</evidence>
<dbReference type="EC" id="2.7.13.3" evidence="3"/>
<dbReference type="FunFam" id="3.30.565.10:FF:000013">
    <property type="entry name" value="Two-component sensor histidine kinase"/>
    <property type="match status" value="1"/>
</dbReference>
<dbReference type="GO" id="GO:0016036">
    <property type="term" value="P:cellular response to phosphate starvation"/>
    <property type="evidence" value="ECO:0007669"/>
    <property type="project" value="TreeGrafter"/>
</dbReference>
<dbReference type="Gene3D" id="1.10.287.130">
    <property type="match status" value="1"/>
</dbReference>
<dbReference type="SMART" id="SM00387">
    <property type="entry name" value="HATPase_c"/>
    <property type="match status" value="1"/>
</dbReference>
<evidence type="ECO:0000256" key="8">
    <source>
        <dbReference type="ARBA" id="ARBA00022777"/>
    </source>
</evidence>
<dbReference type="InterPro" id="IPR005467">
    <property type="entry name" value="His_kinase_dom"/>
</dbReference>
<keyword evidence="11" id="KW-0902">Two-component regulatory system</keyword>
<keyword evidence="12 13" id="KW-0472">Membrane</keyword>
<dbReference type="GO" id="GO:0000155">
    <property type="term" value="F:phosphorelay sensor kinase activity"/>
    <property type="evidence" value="ECO:0007669"/>
    <property type="project" value="InterPro"/>
</dbReference>
<keyword evidence="4" id="KW-0597">Phosphoprotein</keyword>
<dbReference type="Proteomes" id="UP000286268">
    <property type="component" value="Chromosome"/>
</dbReference>
<feature type="transmembrane region" description="Helical" evidence="13">
    <location>
        <begin position="6"/>
        <end position="24"/>
    </location>
</feature>
<dbReference type="Pfam" id="PF00512">
    <property type="entry name" value="HisKA"/>
    <property type="match status" value="1"/>
</dbReference>
<name>A0A3R5UCZ3_9CLOT</name>
<dbReference type="SMART" id="SM00388">
    <property type="entry name" value="HisKA"/>
    <property type="match status" value="1"/>
</dbReference>
<dbReference type="KEGG" id="cmah:C1I91_00600"/>
<dbReference type="PROSITE" id="PS50109">
    <property type="entry name" value="HIS_KIN"/>
    <property type="match status" value="1"/>
</dbReference>
<dbReference type="InterPro" id="IPR003594">
    <property type="entry name" value="HATPase_dom"/>
</dbReference>
<evidence type="ECO:0000256" key="5">
    <source>
        <dbReference type="ARBA" id="ARBA00022679"/>
    </source>
</evidence>
<evidence type="ECO:0000256" key="1">
    <source>
        <dbReference type="ARBA" id="ARBA00000085"/>
    </source>
</evidence>
<evidence type="ECO:0000256" key="7">
    <source>
        <dbReference type="ARBA" id="ARBA00022741"/>
    </source>
</evidence>
<keyword evidence="6 13" id="KW-0812">Transmembrane</keyword>
<evidence type="ECO:0000313" key="16">
    <source>
        <dbReference type="Proteomes" id="UP000286268"/>
    </source>
</evidence>
<evidence type="ECO:0000256" key="13">
    <source>
        <dbReference type="SAM" id="Phobius"/>
    </source>
</evidence>